<evidence type="ECO:0000313" key="3">
    <source>
        <dbReference type="Proteomes" id="UP000298656"/>
    </source>
</evidence>
<evidence type="ECO:0000259" key="1">
    <source>
        <dbReference type="PROSITE" id="PS50943"/>
    </source>
</evidence>
<dbReference type="PROSITE" id="PS50943">
    <property type="entry name" value="HTH_CROC1"/>
    <property type="match status" value="1"/>
</dbReference>
<dbReference type="InterPro" id="IPR001387">
    <property type="entry name" value="Cro/C1-type_HTH"/>
</dbReference>
<dbReference type="InterPro" id="IPR010982">
    <property type="entry name" value="Lambda_DNA-bd_dom_sf"/>
</dbReference>
<dbReference type="KEGG" id="tvl:FAZ95_04080"/>
<gene>
    <name evidence="2" type="ORF">FAZ95_04080</name>
</gene>
<evidence type="ECO:0000313" key="2">
    <source>
        <dbReference type="EMBL" id="QCP48439.1"/>
    </source>
</evidence>
<dbReference type="Pfam" id="PF13443">
    <property type="entry name" value="HTH_26"/>
    <property type="match status" value="1"/>
</dbReference>
<feature type="domain" description="HTH cro/C1-type" evidence="1">
    <location>
        <begin position="25"/>
        <end position="71"/>
    </location>
</feature>
<dbReference type="OrthoDB" id="8912782at2"/>
<protein>
    <submittedName>
        <fullName evidence="2">Helix-turn-helix transcriptional regulator</fullName>
    </submittedName>
</protein>
<dbReference type="AlphaFoldDB" id="A0A4P8IR49"/>
<dbReference type="CDD" id="cd00093">
    <property type="entry name" value="HTH_XRE"/>
    <property type="match status" value="1"/>
</dbReference>
<organism evidence="2 3">
    <name type="scientific">Trinickia violacea</name>
    <dbReference type="NCBI Taxonomy" id="2571746"/>
    <lineage>
        <taxon>Bacteria</taxon>
        <taxon>Pseudomonadati</taxon>
        <taxon>Pseudomonadota</taxon>
        <taxon>Betaproteobacteria</taxon>
        <taxon>Burkholderiales</taxon>
        <taxon>Burkholderiaceae</taxon>
        <taxon>Trinickia</taxon>
    </lineage>
</organism>
<keyword evidence="3" id="KW-1185">Reference proteome</keyword>
<dbReference type="Proteomes" id="UP000298656">
    <property type="component" value="Chromosome 1"/>
</dbReference>
<dbReference type="GO" id="GO:0003677">
    <property type="term" value="F:DNA binding"/>
    <property type="evidence" value="ECO:0007669"/>
    <property type="project" value="InterPro"/>
</dbReference>
<dbReference type="Gene3D" id="1.10.260.40">
    <property type="entry name" value="lambda repressor-like DNA-binding domains"/>
    <property type="match status" value="1"/>
</dbReference>
<reference evidence="2 3" key="1">
    <citation type="submission" date="2019-05" db="EMBL/GenBank/DDBJ databases">
        <title>Burkholderia sp. DHOD12, isolated from subtropical forest soil.</title>
        <authorList>
            <person name="Gao Z.-H."/>
            <person name="Qiu L.-H."/>
        </authorList>
    </citation>
    <scope>NUCLEOTIDE SEQUENCE [LARGE SCALE GENOMIC DNA]</scope>
    <source>
        <strain evidence="2 3">DHOD12</strain>
    </source>
</reference>
<dbReference type="EMBL" id="CP040077">
    <property type="protein sequence ID" value="QCP48439.1"/>
    <property type="molecule type" value="Genomic_DNA"/>
</dbReference>
<accession>A0A4P8IR49</accession>
<proteinExistence type="predicted"/>
<name>A0A4P8IR49_9BURK</name>
<dbReference type="SUPFAM" id="SSF47413">
    <property type="entry name" value="lambda repressor-like DNA-binding domains"/>
    <property type="match status" value="1"/>
</dbReference>
<sequence>MLHGNMQICIIREMNADEEKLLAWLRAAIADRRFTQFEVARSTGVDQSQISRILNGQAKRSSANVSALCRFAAEASRHTSIQLEIPAVARARALLDELMDGSAEEQRSIAELLAHLVVARNASRRGRRGEK</sequence>